<dbReference type="Proteomes" id="UP000429595">
    <property type="component" value="Unassembled WGS sequence"/>
</dbReference>
<dbReference type="RefSeq" id="WP_152151173.1">
    <property type="nucleotide sequence ID" value="NZ_WEIO01000004.1"/>
</dbReference>
<gene>
    <name evidence="1" type="ORF">F9802_09215</name>
</gene>
<dbReference type="AlphaFoldDB" id="A0A6I1FKC9"/>
<evidence type="ECO:0000313" key="2">
    <source>
        <dbReference type="Proteomes" id="UP000429595"/>
    </source>
</evidence>
<accession>A0A6I1FKC9</accession>
<sequence length="169" mass="19366">METKKDAVYASDLILDGWLNGLNALCSLQEEMEKQPLQAFESQKEWIHSIRGQLSQLEDQSKTMTTEWIATVQETVNKTQKELGGKNDLKWPAQLEEIGHKTQTLAFSPSKKSLELLLRSQAQLETACKQTLDQQQQNRSEYLQVFEGLVDQVKQTQKEVLKPFDLTVK</sequence>
<dbReference type="InterPro" id="IPR011728">
    <property type="entry name" value="PhaP_Bmeg"/>
</dbReference>
<protein>
    <recommendedName>
        <fullName evidence="3">Polyhydroxyalkanoic acid inclusion protein PhaP</fullName>
    </recommendedName>
</protein>
<dbReference type="EMBL" id="WEIO01000004">
    <property type="protein sequence ID" value="KAB7707176.1"/>
    <property type="molecule type" value="Genomic_DNA"/>
</dbReference>
<keyword evidence="2" id="KW-1185">Reference proteome</keyword>
<dbReference type="Pfam" id="PF09602">
    <property type="entry name" value="PhaP_Bmeg"/>
    <property type="match status" value="1"/>
</dbReference>
<comment type="caution">
    <text evidence="1">The sequence shown here is derived from an EMBL/GenBank/DDBJ whole genome shotgun (WGS) entry which is preliminary data.</text>
</comment>
<evidence type="ECO:0000313" key="1">
    <source>
        <dbReference type="EMBL" id="KAB7707176.1"/>
    </source>
</evidence>
<proteinExistence type="predicted"/>
<name>A0A6I1FKC9_9BACI</name>
<reference evidence="1 2" key="1">
    <citation type="submission" date="2019-10" db="EMBL/GenBank/DDBJ databases">
        <title>Bacillus aerolatum sp. nov., isolated from bioaerosol of sport playgrounds.</title>
        <authorList>
            <person name="Chen P."/>
            <person name="Zhang G."/>
        </authorList>
    </citation>
    <scope>NUCLEOTIDE SEQUENCE [LARGE SCALE GENOMIC DNA]</scope>
    <source>
        <strain evidence="1 2">CX253</strain>
    </source>
</reference>
<organism evidence="1 2">
    <name type="scientific">Bacillus aerolatus</name>
    <dbReference type="NCBI Taxonomy" id="2653354"/>
    <lineage>
        <taxon>Bacteria</taxon>
        <taxon>Bacillati</taxon>
        <taxon>Bacillota</taxon>
        <taxon>Bacilli</taxon>
        <taxon>Bacillales</taxon>
        <taxon>Bacillaceae</taxon>
        <taxon>Bacillus</taxon>
    </lineage>
</organism>
<evidence type="ECO:0008006" key="3">
    <source>
        <dbReference type="Google" id="ProtNLM"/>
    </source>
</evidence>